<proteinExistence type="predicted"/>
<keyword evidence="1" id="KW-0472">Membrane</keyword>
<evidence type="ECO:0000313" key="2">
    <source>
        <dbReference type="EMBL" id="CEK68415.1"/>
    </source>
</evidence>
<name>A0A0B6ZL09_9EUPU</name>
<keyword evidence="1" id="KW-0812">Transmembrane</keyword>
<sequence length="82" mass="9056">MYIDLILIDPSCQPYPTRQASMIEPMATAYMARKVKDHLSLPLMPSVAISVATDTRTHKYVTVSIGISCVTGLLLSLYIENP</sequence>
<dbReference type="EMBL" id="HACG01021550">
    <property type="protein sequence ID" value="CEK68415.1"/>
    <property type="molecule type" value="Transcribed_RNA"/>
</dbReference>
<feature type="transmembrane region" description="Helical" evidence="1">
    <location>
        <begin position="60"/>
        <end position="79"/>
    </location>
</feature>
<dbReference type="AlphaFoldDB" id="A0A0B6ZL09"/>
<accession>A0A0B6ZL09</accession>
<evidence type="ECO:0000256" key="1">
    <source>
        <dbReference type="SAM" id="Phobius"/>
    </source>
</evidence>
<reference evidence="2" key="1">
    <citation type="submission" date="2014-12" db="EMBL/GenBank/DDBJ databases">
        <title>Insight into the proteome of Arion vulgaris.</title>
        <authorList>
            <person name="Aradska J."/>
            <person name="Bulat T."/>
            <person name="Smidak R."/>
            <person name="Sarate P."/>
            <person name="Gangsoo J."/>
            <person name="Sialana F."/>
            <person name="Bilban M."/>
            <person name="Lubec G."/>
        </authorList>
    </citation>
    <scope>NUCLEOTIDE SEQUENCE</scope>
    <source>
        <tissue evidence="2">Skin</tissue>
    </source>
</reference>
<gene>
    <name evidence="2" type="primary">ORF66251</name>
</gene>
<protein>
    <submittedName>
        <fullName evidence="2">Uncharacterized protein</fullName>
    </submittedName>
</protein>
<keyword evidence="1" id="KW-1133">Transmembrane helix</keyword>
<organism evidence="2">
    <name type="scientific">Arion vulgaris</name>
    <dbReference type="NCBI Taxonomy" id="1028688"/>
    <lineage>
        <taxon>Eukaryota</taxon>
        <taxon>Metazoa</taxon>
        <taxon>Spiralia</taxon>
        <taxon>Lophotrochozoa</taxon>
        <taxon>Mollusca</taxon>
        <taxon>Gastropoda</taxon>
        <taxon>Heterobranchia</taxon>
        <taxon>Euthyneura</taxon>
        <taxon>Panpulmonata</taxon>
        <taxon>Eupulmonata</taxon>
        <taxon>Stylommatophora</taxon>
        <taxon>Helicina</taxon>
        <taxon>Arionoidea</taxon>
        <taxon>Arionidae</taxon>
        <taxon>Arion</taxon>
    </lineage>
</organism>